<dbReference type="Proteomes" id="UP001310248">
    <property type="component" value="Unassembled WGS sequence"/>
</dbReference>
<comment type="caution">
    <text evidence="12">The sequence shown here is derived from an EMBL/GenBank/DDBJ whole genome shotgun (WGS) entry which is preliminary data.</text>
</comment>
<evidence type="ECO:0000256" key="4">
    <source>
        <dbReference type="ARBA" id="ARBA00022692"/>
    </source>
</evidence>
<comment type="subcellular location">
    <subcellularLocation>
        <location evidence="9">Cell membrane</location>
        <topology evidence="9">Single-pass membrane protein</topology>
    </subcellularLocation>
    <subcellularLocation>
        <location evidence="1">Membrane</location>
        <topology evidence="1">Single-pass membrane protein</topology>
    </subcellularLocation>
</comment>
<organism evidence="12 13">
    <name type="scientific">Agarivorans aestuarii</name>
    <dbReference type="NCBI Taxonomy" id="1563703"/>
    <lineage>
        <taxon>Bacteria</taxon>
        <taxon>Pseudomonadati</taxon>
        <taxon>Pseudomonadota</taxon>
        <taxon>Gammaproteobacteria</taxon>
        <taxon>Alteromonadales</taxon>
        <taxon>Alteromonadaceae</taxon>
        <taxon>Agarivorans</taxon>
    </lineage>
</organism>
<evidence type="ECO:0000313" key="13">
    <source>
        <dbReference type="Proteomes" id="UP001310248"/>
    </source>
</evidence>
<comment type="subunit">
    <text evidence="9">The Tat system comprises two distinct complexes: a TatABC complex, containing multiple copies of TatA, TatB and TatC subunits, and a separate TatA complex, containing only TatA subunits. Substrates initially bind to the TatABC complex, which probably triggers association of the separate TatA complex to form the active translocon.</text>
</comment>
<dbReference type="NCBIfam" id="TIGR01410">
    <property type="entry name" value="tatB"/>
    <property type="match status" value="1"/>
</dbReference>
<evidence type="ECO:0000256" key="6">
    <source>
        <dbReference type="ARBA" id="ARBA00022989"/>
    </source>
</evidence>
<evidence type="ECO:0000256" key="11">
    <source>
        <dbReference type="SAM" id="Phobius"/>
    </source>
</evidence>
<dbReference type="EMBL" id="JAYDYW010000019">
    <property type="protein sequence ID" value="MEE1676244.1"/>
    <property type="molecule type" value="Genomic_DNA"/>
</dbReference>
<feature type="compositionally biased region" description="Basic and acidic residues" evidence="10">
    <location>
        <begin position="85"/>
        <end position="110"/>
    </location>
</feature>
<evidence type="ECO:0000256" key="10">
    <source>
        <dbReference type="SAM" id="MobiDB-lite"/>
    </source>
</evidence>
<sequence length="127" mass="14224">MFDIGFWELILISVMGLVILGPERLPGAIRSVLAVVRKVKQSVSSVTTELKQELELDELHQNLKKAEQQGLESLNGDLSESFETLKARAESVTRPYQKSEPDQHQHEGDTVKMPSDPPPESSQEDKK</sequence>
<dbReference type="RefSeq" id="WP_163133764.1">
    <property type="nucleotide sequence ID" value="NZ_JAYDYW010000019.1"/>
</dbReference>
<comment type="function">
    <text evidence="9">Part of the twin-arginine translocation (Tat) system that transports large folded proteins containing a characteristic twin-arginine motif in their signal peptide across membranes. Together with TatC, TatB is part of a receptor directly interacting with Tat signal peptides. TatB may form an oligomeric binding site that transiently accommodates folded Tat precursor proteins before their translocation.</text>
</comment>
<evidence type="ECO:0000256" key="1">
    <source>
        <dbReference type="ARBA" id="ARBA00004167"/>
    </source>
</evidence>
<dbReference type="PANTHER" id="PTHR33162">
    <property type="entry name" value="SEC-INDEPENDENT PROTEIN TRANSLOCASE PROTEIN TATA, CHLOROPLASTIC"/>
    <property type="match status" value="1"/>
</dbReference>
<evidence type="ECO:0000256" key="8">
    <source>
        <dbReference type="ARBA" id="ARBA00023136"/>
    </source>
</evidence>
<reference evidence="13" key="1">
    <citation type="submission" date="2023-07" db="EMBL/GenBank/DDBJ databases">
        <title>Draft genome sequence of Agarivorans aestuarii strain ZMCS4, a CAZymes producing bacteria isolated from the marine brown algae Clodostephus spongiosus.</title>
        <authorList>
            <person name="Lorente B."/>
            <person name="Cabral C."/>
            <person name="Frias J."/>
            <person name="Faria J."/>
            <person name="Toubarro D."/>
        </authorList>
    </citation>
    <scope>NUCLEOTIDE SEQUENCE [LARGE SCALE GENOMIC DNA]</scope>
    <source>
        <strain evidence="13">ZMCS4</strain>
    </source>
</reference>
<feature type="region of interest" description="Disordered" evidence="10">
    <location>
        <begin position="85"/>
        <end position="127"/>
    </location>
</feature>
<dbReference type="PANTHER" id="PTHR33162:SF1">
    <property type="entry name" value="SEC-INDEPENDENT PROTEIN TRANSLOCASE PROTEIN TATA, CHLOROPLASTIC"/>
    <property type="match status" value="1"/>
</dbReference>
<keyword evidence="6 9" id="KW-1133">Transmembrane helix</keyword>
<feature type="transmembrane region" description="Helical" evidence="11">
    <location>
        <begin position="6"/>
        <end position="22"/>
    </location>
</feature>
<keyword evidence="4 9" id="KW-0812">Transmembrane</keyword>
<gene>
    <name evidence="9 12" type="primary">tatB</name>
    <name evidence="12" type="ORF">SNR37_001576</name>
</gene>
<comment type="similarity">
    <text evidence="9">Belongs to the TatB family.</text>
</comment>
<proteinExistence type="inferred from homology"/>
<evidence type="ECO:0000256" key="3">
    <source>
        <dbReference type="ARBA" id="ARBA00022475"/>
    </source>
</evidence>
<dbReference type="PRINTS" id="PR01506">
    <property type="entry name" value="TATBPROTEIN"/>
</dbReference>
<evidence type="ECO:0000256" key="2">
    <source>
        <dbReference type="ARBA" id="ARBA00022448"/>
    </source>
</evidence>
<keyword evidence="8 9" id="KW-0472">Membrane</keyword>
<keyword evidence="5 9" id="KW-0653">Protein transport</keyword>
<keyword evidence="7 9" id="KW-0811">Translocation</keyword>
<accession>A0ABU7GA39</accession>
<evidence type="ECO:0000256" key="9">
    <source>
        <dbReference type="HAMAP-Rule" id="MF_00237"/>
    </source>
</evidence>
<evidence type="ECO:0000256" key="7">
    <source>
        <dbReference type="ARBA" id="ARBA00023010"/>
    </source>
</evidence>
<keyword evidence="3 9" id="KW-1003">Cell membrane</keyword>
<keyword evidence="2 9" id="KW-0813">Transport</keyword>
<dbReference type="HAMAP" id="MF_00237">
    <property type="entry name" value="TatB"/>
    <property type="match status" value="1"/>
</dbReference>
<evidence type="ECO:0000313" key="12">
    <source>
        <dbReference type="EMBL" id="MEE1676244.1"/>
    </source>
</evidence>
<dbReference type="InterPro" id="IPR018448">
    <property type="entry name" value="TatB"/>
</dbReference>
<dbReference type="InterPro" id="IPR003369">
    <property type="entry name" value="TatA/B/E"/>
</dbReference>
<keyword evidence="13" id="KW-1185">Reference proteome</keyword>
<evidence type="ECO:0000256" key="5">
    <source>
        <dbReference type="ARBA" id="ARBA00022927"/>
    </source>
</evidence>
<name>A0ABU7GA39_9ALTE</name>
<dbReference type="Pfam" id="PF02416">
    <property type="entry name" value="TatA_B_E"/>
    <property type="match status" value="1"/>
</dbReference>
<protein>
    <recommendedName>
        <fullName evidence="9">Sec-independent protein translocase protein TatB</fullName>
    </recommendedName>
</protein>
<dbReference type="Gene3D" id="1.20.5.3310">
    <property type="match status" value="1"/>
</dbReference>